<evidence type="ECO:0000313" key="4">
    <source>
        <dbReference type="EMBL" id="NEN74925.1"/>
    </source>
</evidence>
<dbReference type="Pfam" id="PF00378">
    <property type="entry name" value="ECH_1"/>
    <property type="match status" value="1"/>
</dbReference>
<protein>
    <submittedName>
        <fullName evidence="4">Enoyl-CoA hydratase</fullName>
    </submittedName>
</protein>
<organism evidence="4 5">
    <name type="scientific">Pelistega ratti</name>
    <dbReference type="NCBI Taxonomy" id="2652177"/>
    <lineage>
        <taxon>Bacteria</taxon>
        <taxon>Pseudomonadati</taxon>
        <taxon>Pseudomonadota</taxon>
        <taxon>Betaproteobacteria</taxon>
        <taxon>Burkholderiales</taxon>
        <taxon>Alcaligenaceae</taxon>
        <taxon>Pelistega</taxon>
    </lineage>
</organism>
<gene>
    <name evidence="4" type="ORF">F9B74_01090</name>
</gene>
<dbReference type="AlphaFoldDB" id="A0A6L9Y431"/>
<comment type="subcellular location">
    <subcellularLocation>
        <location evidence="1">Peroxisome</location>
    </subcellularLocation>
</comment>
<dbReference type="PANTHER" id="PTHR43684:SF1">
    <property type="entry name" value="ENOYL-COA DELTA ISOMERASE 2"/>
    <property type="match status" value="1"/>
</dbReference>
<keyword evidence="5" id="KW-1185">Reference proteome</keyword>
<dbReference type="PANTHER" id="PTHR43684">
    <property type="match status" value="1"/>
</dbReference>
<dbReference type="EMBL" id="JAAGYR010000002">
    <property type="protein sequence ID" value="NEN74925.1"/>
    <property type="molecule type" value="Genomic_DNA"/>
</dbReference>
<dbReference type="InterPro" id="IPR029045">
    <property type="entry name" value="ClpP/crotonase-like_dom_sf"/>
</dbReference>
<evidence type="ECO:0000256" key="2">
    <source>
        <dbReference type="ARBA" id="ARBA00023140"/>
    </source>
</evidence>
<dbReference type="SUPFAM" id="SSF52096">
    <property type="entry name" value="ClpP/crotonase"/>
    <property type="match status" value="1"/>
</dbReference>
<dbReference type="Gene3D" id="3.90.226.10">
    <property type="entry name" value="2-enoyl-CoA Hydratase, Chain A, domain 1"/>
    <property type="match status" value="1"/>
</dbReference>
<dbReference type="RefSeq" id="WP_163763724.1">
    <property type="nucleotide sequence ID" value="NZ_JAAGYR010000002.1"/>
</dbReference>
<keyword evidence="2" id="KW-0576">Peroxisome</keyword>
<dbReference type="Proteomes" id="UP000477651">
    <property type="component" value="Unassembled WGS sequence"/>
</dbReference>
<reference evidence="4 5" key="1">
    <citation type="submission" date="2020-02" db="EMBL/GenBank/DDBJ databases">
        <title>Pelistega sp. NLN82 were isolated from wild rodents of the Hainan Island.</title>
        <authorList>
            <person name="Niu N."/>
            <person name="Zhou J."/>
        </authorList>
    </citation>
    <scope>NUCLEOTIDE SEQUENCE [LARGE SCALE GENOMIC DNA]</scope>
    <source>
        <strain evidence="4 5">NLN82</strain>
    </source>
</reference>
<evidence type="ECO:0000313" key="5">
    <source>
        <dbReference type="Proteomes" id="UP000477651"/>
    </source>
</evidence>
<dbReference type="CDD" id="cd06558">
    <property type="entry name" value="crotonase-like"/>
    <property type="match status" value="1"/>
</dbReference>
<sequence>MEKILLAIDHKIATITFNRPQVHNAFDIDSYKLLTKHLHSMAQHTDIHAVILTGGSAVFSAGNDINDFVHQLNNNDLYQGLDFLLALRQVPIPVIAAVEGHAIGIGTTLLLHCDFVFAAENAVFTMPFVPLGLSPEGGSSELLSQVVGLRKAQEWLYLGSKISAQQAKESGFIHDITPNGESIKTAQKVALQLSQMPRTSLLATKALLQAHQHFDIKTCFEREKQYFTQCLHSPETQTIMKNFLNKI</sequence>
<evidence type="ECO:0000256" key="1">
    <source>
        <dbReference type="ARBA" id="ARBA00004275"/>
    </source>
</evidence>
<comment type="caution">
    <text evidence="4">The sequence shown here is derived from an EMBL/GenBank/DDBJ whole genome shotgun (WGS) entry which is preliminary data.</text>
</comment>
<proteinExistence type="predicted"/>
<dbReference type="GO" id="GO:0004165">
    <property type="term" value="F:delta(3)-delta(2)-enoyl-CoA isomerase activity"/>
    <property type="evidence" value="ECO:0007669"/>
    <property type="project" value="UniProtKB-ARBA"/>
</dbReference>
<accession>A0A6L9Y431</accession>
<keyword evidence="3" id="KW-0413">Isomerase</keyword>
<dbReference type="InterPro" id="IPR051053">
    <property type="entry name" value="ECH/Chromodomain_protein"/>
</dbReference>
<name>A0A6L9Y431_9BURK</name>
<evidence type="ECO:0000256" key="3">
    <source>
        <dbReference type="ARBA" id="ARBA00023235"/>
    </source>
</evidence>
<dbReference type="InterPro" id="IPR001753">
    <property type="entry name" value="Enoyl-CoA_hydra/iso"/>
</dbReference>